<reference evidence="14" key="2">
    <citation type="submission" date="2021-03" db="UniProtKB">
        <authorList>
            <consortium name="EnsemblPlants"/>
        </authorList>
    </citation>
    <scope>IDENTIFICATION</scope>
</reference>
<dbReference type="GO" id="GO:0016705">
    <property type="term" value="F:oxidoreductase activity, acting on paired donors, with incorporation or reduction of molecular oxygen"/>
    <property type="evidence" value="ECO:0007669"/>
    <property type="project" value="InterPro"/>
</dbReference>
<organism evidence="14 15">
    <name type="scientific">Chenopodium quinoa</name>
    <name type="common">Quinoa</name>
    <dbReference type="NCBI Taxonomy" id="63459"/>
    <lineage>
        <taxon>Eukaryota</taxon>
        <taxon>Viridiplantae</taxon>
        <taxon>Streptophyta</taxon>
        <taxon>Embryophyta</taxon>
        <taxon>Tracheophyta</taxon>
        <taxon>Spermatophyta</taxon>
        <taxon>Magnoliopsida</taxon>
        <taxon>eudicotyledons</taxon>
        <taxon>Gunneridae</taxon>
        <taxon>Pentapetalae</taxon>
        <taxon>Caryophyllales</taxon>
        <taxon>Chenopodiaceae</taxon>
        <taxon>Chenopodioideae</taxon>
        <taxon>Atripliceae</taxon>
        <taxon>Chenopodium</taxon>
    </lineage>
</organism>
<dbReference type="InterPro" id="IPR036396">
    <property type="entry name" value="Cyt_P450_sf"/>
</dbReference>
<protein>
    <recommendedName>
        <fullName evidence="16">Cytochrome P450</fullName>
    </recommendedName>
</protein>
<evidence type="ECO:0000256" key="12">
    <source>
        <dbReference type="RuleBase" id="RU000461"/>
    </source>
</evidence>
<evidence type="ECO:0000256" key="1">
    <source>
        <dbReference type="ARBA" id="ARBA00004370"/>
    </source>
</evidence>
<dbReference type="EnsemblPlants" id="AUR62019700-RA">
    <property type="protein sequence ID" value="AUR62019700-RA:cds"/>
    <property type="gene ID" value="AUR62019700"/>
</dbReference>
<evidence type="ECO:0000313" key="14">
    <source>
        <dbReference type="EnsemblPlants" id="AUR62019700-RA:cds"/>
    </source>
</evidence>
<evidence type="ECO:0008006" key="16">
    <source>
        <dbReference type="Google" id="ProtNLM"/>
    </source>
</evidence>
<dbReference type="GO" id="GO:0005506">
    <property type="term" value="F:iron ion binding"/>
    <property type="evidence" value="ECO:0007669"/>
    <property type="project" value="InterPro"/>
</dbReference>
<dbReference type="PRINTS" id="PR00385">
    <property type="entry name" value="P450"/>
</dbReference>
<dbReference type="OMA" id="FGLMLEC"/>
<keyword evidence="15" id="KW-1185">Reference proteome</keyword>
<dbReference type="InterPro" id="IPR050665">
    <property type="entry name" value="Cytochrome_P450_Monooxygen"/>
</dbReference>
<proteinExistence type="inferred from homology"/>
<reference evidence="14" key="1">
    <citation type="journal article" date="2017" name="Nature">
        <title>The genome of Chenopodium quinoa.</title>
        <authorList>
            <person name="Jarvis D.E."/>
            <person name="Ho Y.S."/>
            <person name="Lightfoot D.J."/>
            <person name="Schmoeckel S.M."/>
            <person name="Li B."/>
            <person name="Borm T.J.A."/>
            <person name="Ohyanagi H."/>
            <person name="Mineta K."/>
            <person name="Michell C.T."/>
            <person name="Saber N."/>
            <person name="Kharbatia N.M."/>
            <person name="Rupper R.R."/>
            <person name="Sharp A.R."/>
            <person name="Dally N."/>
            <person name="Boughton B.A."/>
            <person name="Woo Y.H."/>
            <person name="Gao G."/>
            <person name="Schijlen E.G.W.M."/>
            <person name="Guo X."/>
            <person name="Momin A.A."/>
            <person name="Negrao S."/>
            <person name="Al-Babili S."/>
            <person name="Gehring C."/>
            <person name="Roessner U."/>
            <person name="Jung C."/>
            <person name="Murphy K."/>
            <person name="Arold S.T."/>
            <person name="Gojobori T."/>
            <person name="van der Linden C.G."/>
            <person name="van Loo E.N."/>
            <person name="Jellen E.N."/>
            <person name="Maughan P.J."/>
            <person name="Tester M."/>
        </authorList>
    </citation>
    <scope>NUCLEOTIDE SEQUENCE [LARGE SCALE GENOMIC DNA]</scope>
    <source>
        <strain evidence="14">cv. PI 614886</strain>
    </source>
</reference>
<feature type="binding site" description="axial binding residue" evidence="11">
    <location>
        <position position="449"/>
    </location>
    <ligand>
        <name>heme</name>
        <dbReference type="ChEBI" id="CHEBI:30413"/>
    </ligand>
    <ligandPart>
        <name>Fe</name>
        <dbReference type="ChEBI" id="CHEBI:18248"/>
    </ligandPart>
</feature>
<evidence type="ECO:0000256" key="10">
    <source>
        <dbReference type="ARBA" id="ARBA00023136"/>
    </source>
</evidence>
<dbReference type="Gene3D" id="1.10.630.10">
    <property type="entry name" value="Cytochrome P450"/>
    <property type="match status" value="1"/>
</dbReference>
<dbReference type="Gramene" id="AUR62019700-RA">
    <property type="protein sequence ID" value="AUR62019700-RA:cds"/>
    <property type="gene ID" value="AUR62019700"/>
</dbReference>
<sequence length="501" mass="57794">MEGKGIMFVVFSLVCVVLLNLLWSILKWVWLKPKRLERCLRKQGFHGNSYRLLYGDTKDKERMLIEARSKPAMPYLSNDHLSRVLPFFQHTVNTYGKRCFMWNGPTPLVTISEPELMREVFMKINEFQKPQSNHFFKQLATGLVQVEGHVWAKRRKLLNPAFHIDKLKFMLPAFWTSSYHMIQEWEEQASETGSCEIEVWSHLHKLSADVISRAAFGSSYEEGKKIFEFINEQIMVAMPLINSVYIPGLRFVPTRAHKRMADIDKQIRTLLKGIIDNRKKAMKMGEKSKDDLLGLLLNSSFQDIQNGSKKQNLTKLDLKEVIDECKIFYLAGQETTSTLLVWTLILLGKHQEWQARAREEVNKILQEVLRLYPPVSEISRTVKEDIKVGEIFLPKGVLINLPILLVHQDEKYWGPDAKEFKPERFSEGICKASGGNMSFFSFGWGPRICIGSNFAMMEAKLTLALILQRFSFNLSPLYAHAPSALGTLRPQFGAPIIFYRL</sequence>
<dbReference type="InterPro" id="IPR001128">
    <property type="entry name" value="Cyt_P450"/>
</dbReference>
<comment type="subcellular location">
    <subcellularLocation>
        <location evidence="1">Membrane</location>
    </subcellularLocation>
</comment>
<dbReference type="InterPro" id="IPR002401">
    <property type="entry name" value="Cyt_P450_E_grp-I"/>
</dbReference>
<keyword evidence="6 13" id="KW-1133">Transmembrane helix</keyword>
<evidence type="ECO:0000256" key="3">
    <source>
        <dbReference type="ARBA" id="ARBA00022617"/>
    </source>
</evidence>
<dbReference type="SUPFAM" id="SSF48264">
    <property type="entry name" value="Cytochrome P450"/>
    <property type="match status" value="1"/>
</dbReference>
<dbReference type="GO" id="GO:0020037">
    <property type="term" value="F:heme binding"/>
    <property type="evidence" value="ECO:0007669"/>
    <property type="project" value="InterPro"/>
</dbReference>
<dbReference type="Pfam" id="PF00067">
    <property type="entry name" value="p450"/>
    <property type="match status" value="1"/>
</dbReference>
<keyword evidence="9 12" id="KW-0503">Monooxygenase</keyword>
<dbReference type="PANTHER" id="PTHR24282">
    <property type="entry name" value="CYTOCHROME P450 FAMILY MEMBER"/>
    <property type="match status" value="1"/>
</dbReference>
<comment type="similarity">
    <text evidence="2 12">Belongs to the cytochrome P450 family.</text>
</comment>
<evidence type="ECO:0000256" key="9">
    <source>
        <dbReference type="ARBA" id="ARBA00023033"/>
    </source>
</evidence>
<evidence type="ECO:0000256" key="4">
    <source>
        <dbReference type="ARBA" id="ARBA00022692"/>
    </source>
</evidence>
<keyword evidence="10 13" id="KW-0472">Membrane</keyword>
<accession>A0A803LW49</accession>
<name>A0A803LW49_CHEQI</name>
<evidence type="ECO:0000256" key="6">
    <source>
        <dbReference type="ARBA" id="ARBA00022989"/>
    </source>
</evidence>
<keyword evidence="7 12" id="KW-0560">Oxidoreductase</keyword>
<dbReference type="InterPro" id="IPR017972">
    <property type="entry name" value="Cyt_P450_CS"/>
</dbReference>
<evidence type="ECO:0000256" key="7">
    <source>
        <dbReference type="ARBA" id="ARBA00023002"/>
    </source>
</evidence>
<evidence type="ECO:0000256" key="13">
    <source>
        <dbReference type="SAM" id="Phobius"/>
    </source>
</evidence>
<evidence type="ECO:0000313" key="15">
    <source>
        <dbReference type="Proteomes" id="UP000596660"/>
    </source>
</evidence>
<keyword evidence="5 11" id="KW-0479">Metal-binding</keyword>
<feature type="transmembrane region" description="Helical" evidence="13">
    <location>
        <begin position="6"/>
        <end position="31"/>
    </location>
</feature>
<evidence type="ECO:0000256" key="11">
    <source>
        <dbReference type="PIRSR" id="PIRSR602401-1"/>
    </source>
</evidence>
<dbReference type="AlphaFoldDB" id="A0A803LW49"/>
<dbReference type="PRINTS" id="PR00463">
    <property type="entry name" value="EP450I"/>
</dbReference>
<evidence type="ECO:0000256" key="2">
    <source>
        <dbReference type="ARBA" id="ARBA00010617"/>
    </source>
</evidence>
<evidence type="ECO:0000256" key="5">
    <source>
        <dbReference type="ARBA" id="ARBA00022723"/>
    </source>
</evidence>
<evidence type="ECO:0000256" key="8">
    <source>
        <dbReference type="ARBA" id="ARBA00023004"/>
    </source>
</evidence>
<dbReference type="GO" id="GO:0016020">
    <property type="term" value="C:membrane"/>
    <property type="evidence" value="ECO:0007669"/>
    <property type="project" value="UniProtKB-SubCell"/>
</dbReference>
<keyword evidence="4 13" id="KW-0812">Transmembrane</keyword>
<comment type="cofactor">
    <cofactor evidence="11">
        <name>heme</name>
        <dbReference type="ChEBI" id="CHEBI:30413"/>
    </cofactor>
</comment>
<keyword evidence="8 11" id="KW-0408">Iron</keyword>
<dbReference type="PANTHER" id="PTHR24282:SF255">
    <property type="entry name" value="CYTOCHROME P450 72A11-RELATED"/>
    <property type="match status" value="1"/>
</dbReference>
<keyword evidence="3 11" id="KW-0349">Heme</keyword>
<dbReference type="Proteomes" id="UP000596660">
    <property type="component" value="Unplaced"/>
</dbReference>
<dbReference type="PROSITE" id="PS00086">
    <property type="entry name" value="CYTOCHROME_P450"/>
    <property type="match status" value="1"/>
</dbReference>
<dbReference type="GO" id="GO:0004497">
    <property type="term" value="F:monooxygenase activity"/>
    <property type="evidence" value="ECO:0007669"/>
    <property type="project" value="UniProtKB-KW"/>
</dbReference>